<dbReference type="InterPro" id="IPR001173">
    <property type="entry name" value="Glyco_trans_2-like"/>
</dbReference>
<gene>
    <name evidence="2" type="ORF">JAO78_007840</name>
</gene>
<dbReference type="CDD" id="cd00761">
    <property type="entry name" value="Glyco_tranf_GTA_type"/>
    <property type="match status" value="1"/>
</dbReference>
<feature type="domain" description="Glycosyltransferase 2-like" evidence="1">
    <location>
        <begin position="7"/>
        <end position="171"/>
    </location>
</feature>
<dbReference type="Gene3D" id="3.90.550.10">
    <property type="entry name" value="Spore Coat Polysaccharide Biosynthesis Protein SpsA, Chain A"/>
    <property type="match status" value="1"/>
</dbReference>
<reference evidence="2 3" key="1">
    <citation type="submission" date="2021-10" db="EMBL/GenBank/DDBJ databases">
        <title>Alishewanella koreense sp. nov. isolated from seawater of southwestern coast in South Korea and the proposal for the reclassification of Rheinheimera perlucida and Rheinheimera tuosuensis as Arsukibacterium perlucida and Arsukibacterium tuosuensis.</title>
        <authorList>
            <person name="Kim K.H."/>
            <person name="Ruan W."/>
            <person name="Kim K.R."/>
            <person name="Baek J.H."/>
            <person name="Jeon C.O."/>
        </authorList>
    </citation>
    <scope>NUCLEOTIDE SEQUENCE [LARGE SCALE GENOMIC DNA]</scope>
    <source>
        <strain evidence="2 3">16-MA</strain>
    </source>
</reference>
<organism evidence="2 3">
    <name type="scientific">Alishewanella maricola</name>
    <dbReference type="NCBI Taxonomy" id="2795740"/>
    <lineage>
        <taxon>Bacteria</taxon>
        <taxon>Pseudomonadati</taxon>
        <taxon>Pseudomonadota</taxon>
        <taxon>Gammaproteobacteria</taxon>
        <taxon>Alteromonadales</taxon>
        <taxon>Alteromonadaceae</taxon>
        <taxon>Alishewanella</taxon>
    </lineage>
</organism>
<evidence type="ECO:0000313" key="3">
    <source>
        <dbReference type="Proteomes" id="UP000633814"/>
    </source>
</evidence>
<dbReference type="SUPFAM" id="SSF53448">
    <property type="entry name" value="Nucleotide-diphospho-sugar transferases"/>
    <property type="match status" value="1"/>
</dbReference>
<comment type="caution">
    <text evidence="2">The sequence shown here is derived from an EMBL/GenBank/DDBJ whole genome shotgun (WGS) entry which is preliminary data.</text>
</comment>
<evidence type="ECO:0000313" key="2">
    <source>
        <dbReference type="EMBL" id="MCB5226729.1"/>
    </source>
</evidence>
<name>A0ABS8C351_9ALTE</name>
<dbReference type="InterPro" id="IPR050834">
    <property type="entry name" value="Glycosyltransf_2"/>
</dbReference>
<dbReference type="EMBL" id="JAEINI020000004">
    <property type="protein sequence ID" value="MCB5226729.1"/>
    <property type="molecule type" value="Genomic_DNA"/>
</dbReference>
<dbReference type="RefSeq" id="WP_226750824.1">
    <property type="nucleotide sequence ID" value="NZ_JAEINI020000004.1"/>
</dbReference>
<proteinExistence type="predicted"/>
<keyword evidence="3" id="KW-1185">Reference proteome</keyword>
<protein>
    <submittedName>
        <fullName evidence="2">Glycosyltransferase</fullName>
    </submittedName>
</protein>
<evidence type="ECO:0000259" key="1">
    <source>
        <dbReference type="Pfam" id="PF00535"/>
    </source>
</evidence>
<accession>A0ABS8C351</accession>
<dbReference type="InterPro" id="IPR029044">
    <property type="entry name" value="Nucleotide-diphossugar_trans"/>
</dbReference>
<dbReference type="PANTHER" id="PTHR43685:SF2">
    <property type="entry name" value="GLYCOSYLTRANSFERASE 2-LIKE DOMAIN-CONTAINING PROTEIN"/>
    <property type="match status" value="1"/>
</dbReference>
<sequence>MQTKLLVAIITCRRPQGLTRLVNALLKQRLSHSTAEILVVDNACQTEIASLINQISEEAPLKIHYQQEAEPGIVAARNNCTRWFLTRDYDALIFIDDDEWPAAEDWLEKLVAAQLKYKCDIVTSNVISVGETGTPNWATQLLYGENHLTEGQQVKIFYTNNLLLSRTVLEKFQPTFDRRFAMTGASDYHFALRCTQADYKAYFTEAPVIEEFPKSRATLSWFLRRGFRSGIGYSRSHRFEESAIIALGRCLLMFLVRLGFGFIKCIQGALTLNKKVWIEGLFRFASAAGTIAGLFGIKHNEYKKIHGA</sequence>
<dbReference type="Pfam" id="PF00535">
    <property type="entry name" value="Glycos_transf_2"/>
    <property type="match status" value="1"/>
</dbReference>
<dbReference type="PANTHER" id="PTHR43685">
    <property type="entry name" value="GLYCOSYLTRANSFERASE"/>
    <property type="match status" value="1"/>
</dbReference>
<dbReference type="Proteomes" id="UP000633814">
    <property type="component" value="Unassembled WGS sequence"/>
</dbReference>